<evidence type="ECO:0000256" key="6">
    <source>
        <dbReference type="ARBA" id="ARBA00047696"/>
    </source>
</evidence>
<evidence type="ECO:0000256" key="5">
    <source>
        <dbReference type="ARBA" id="ARBA00023277"/>
    </source>
</evidence>
<dbReference type="Pfam" id="PF02781">
    <property type="entry name" value="G6PD_C"/>
    <property type="match status" value="1"/>
</dbReference>
<dbReference type="PANTHER" id="PTHR23429">
    <property type="entry name" value="GLUCOSE-6-PHOSPHATE 1-DEHYDROGENASE G6PD"/>
    <property type="match status" value="1"/>
</dbReference>
<name>A0A5J4NT50_9TREM</name>
<dbReference type="GO" id="GO:0005829">
    <property type="term" value="C:cytosol"/>
    <property type="evidence" value="ECO:0007669"/>
    <property type="project" value="TreeGrafter"/>
</dbReference>
<comment type="caution">
    <text evidence="8">The sequence shown here is derived from an EMBL/GenBank/DDBJ whole genome shotgun (WGS) entry which is preliminary data.</text>
</comment>
<feature type="domain" description="Glucose-6-phosphate dehydrogenase C-terminal" evidence="7">
    <location>
        <begin position="3"/>
        <end position="178"/>
    </location>
</feature>
<keyword evidence="4" id="KW-0560">Oxidoreductase</keyword>
<sequence length="195" mass="22391">MSNGSITPTYVCMILHVHNPRWEGVPFVLRAGKAMNERKAEVRIQFKDISPDVFDSVRVARNELVIRVQPDEAVYVKMNTKSPGMKFQTEETELDLTYSKRYQHIKLPDAYERLILDVFCGSQTNFVRNDELQEAWRILTPVLEQLESKNIKPLPYVFGSRGGPDASDQLRARAGYRYSHTYQWPFGSSNKSSSG</sequence>
<proteinExistence type="predicted"/>
<dbReference type="SUPFAM" id="SSF55347">
    <property type="entry name" value="Glyceraldehyde-3-phosphate dehydrogenase-like, C-terminal domain"/>
    <property type="match status" value="1"/>
</dbReference>
<comment type="catalytic activity">
    <reaction evidence="6">
        <text>D-glucose 6-phosphate + NADP(+) = 6-phospho-D-glucono-1,5-lactone + NADPH + H(+)</text>
        <dbReference type="Rhea" id="RHEA:15841"/>
        <dbReference type="ChEBI" id="CHEBI:15378"/>
        <dbReference type="ChEBI" id="CHEBI:57783"/>
        <dbReference type="ChEBI" id="CHEBI:57955"/>
        <dbReference type="ChEBI" id="CHEBI:58349"/>
        <dbReference type="ChEBI" id="CHEBI:61548"/>
        <dbReference type="EC" id="1.1.1.49"/>
    </reaction>
    <physiologicalReaction direction="left-to-right" evidence="6">
        <dbReference type="Rhea" id="RHEA:15842"/>
    </physiologicalReaction>
</comment>
<dbReference type="AlphaFoldDB" id="A0A5J4NT50"/>
<dbReference type="GO" id="GO:0009051">
    <property type="term" value="P:pentose-phosphate shunt, oxidative branch"/>
    <property type="evidence" value="ECO:0007669"/>
    <property type="project" value="TreeGrafter"/>
</dbReference>
<reference evidence="8 9" key="1">
    <citation type="journal article" date="2019" name="Gigascience">
        <title>Whole-genome sequence of the oriental lung fluke Paragonimus westermani.</title>
        <authorList>
            <person name="Oey H."/>
            <person name="Zakrzewski M."/>
            <person name="Narain K."/>
            <person name="Devi K.R."/>
            <person name="Agatsuma T."/>
            <person name="Nawaratna S."/>
            <person name="Gobert G.N."/>
            <person name="Jones M.K."/>
            <person name="Ragan M.A."/>
            <person name="McManus D.P."/>
            <person name="Krause L."/>
        </authorList>
    </citation>
    <scope>NUCLEOTIDE SEQUENCE [LARGE SCALE GENOMIC DNA]</scope>
    <source>
        <strain evidence="8 9">IND2009</strain>
    </source>
</reference>
<evidence type="ECO:0000256" key="3">
    <source>
        <dbReference type="ARBA" id="ARBA00022857"/>
    </source>
</evidence>
<dbReference type="InterPro" id="IPR022675">
    <property type="entry name" value="G6P_DH_C"/>
</dbReference>
<protein>
    <recommendedName>
        <fullName evidence="2">glucose-6-phosphate dehydrogenase (NADP(+))</fullName>
        <ecNumber evidence="2">1.1.1.49</ecNumber>
    </recommendedName>
</protein>
<dbReference type="PANTHER" id="PTHR23429:SF0">
    <property type="entry name" value="GLUCOSE-6-PHOSPHATE 1-DEHYDROGENASE"/>
    <property type="match status" value="1"/>
</dbReference>
<dbReference type="InterPro" id="IPR001282">
    <property type="entry name" value="G6P_DH"/>
</dbReference>
<dbReference type="GO" id="GO:0004345">
    <property type="term" value="F:glucose-6-phosphate dehydrogenase activity"/>
    <property type="evidence" value="ECO:0007669"/>
    <property type="project" value="UniProtKB-EC"/>
</dbReference>
<dbReference type="GO" id="GO:0050661">
    <property type="term" value="F:NADP binding"/>
    <property type="evidence" value="ECO:0007669"/>
    <property type="project" value="InterPro"/>
</dbReference>
<dbReference type="Gene3D" id="3.30.360.10">
    <property type="entry name" value="Dihydrodipicolinate Reductase, domain 2"/>
    <property type="match status" value="1"/>
</dbReference>
<keyword evidence="9" id="KW-1185">Reference proteome</keyword>
<gene>
    <name evidence="8" type="ORF">DEA37_0005396</name>
</gene>
<evidence type="ECO:0000313" key="8">
    <source>
        <dbReference type="EMBL" id="KAA3678776.1"/>
    </source>
</evidence>
<keyword evidence="3" id="KW-0521">NADP</keyword>
<organism evidence="8 9">
    <name type="scientific">Paragonimus westermani</name>
    <dbReference type="NCBI Taxonomy" id="34504"/>
    <lineage>
        <taxon>Eukaryota</taxon>
        <taxon>Metazoa</taxon>
        <taxon>Spiralia</taxon>
        <taxon>Lophotrochozoa</taxon>
        <taxon>Platyhelminthes</taxon>
        <taxon>Trematoda</taxon>
        <taxon>Digenea</taxon>
        <taxon>Plagiorchiida</taxon>
        <taxon>Troglotremata</taxon>
        <taxon>Troglotrematidae</taxon>
        <taxon>Paragonimus</taxon>
    </lineage>
</organism>
<evidence type="ECO:0000313" key="9">
    <source>
        <dbReference type="Proteomes" id="UP000324629"/>
    </source>
</evidence>
<dbReference type="EMBL" id="QNGE01000966">
    <property type="protein sequence ID" value="KAA3678776.1"/>
    <property type="molecule type" value="Genomic_DNA"/>
</dbReference>
<evidence type="ECO:0000256" key="4">
    <source>
        <dbReference type="ARBA" id="ARBA00023002"/>
    </source>
</evidence>
<accession>A0A5J4NT50</accession>
<evidence type="ECO:0000256" key="2">
    <source>
        <dbReference type="ARBA" id="ARBA00013019"/>
    </source>
</evidence>
<dbReference type="EC" id="1.1.1.49" evidence="2"/>
<dbReference type="GO" id="GO:0006006">
    <property type="term" value="P:glucose metabolic process"/>
    <property type="evidence" value="ECO:0007669"/>
    <property type="project" value="InterPro"/>
</dbReference>
<comment type="pathway">
    <text evidence="1">Carbohydrate degradation; pentose phosphate pathway.</text>
</comment>
<dbReference type="Proteomes" id="UP000324629">
    <property type="component" value="Unassembled WGS sequence"/>
</dbReference>
<evidence type="ECO:0000256" key="1">
    <source>
        <dbReference type="ARBA" id="ARBA00004959"/>
    </source>
</evidence>
<keyword evidence="5" id="KW-0119">Carbohydrate metabolism</keyword>
<evidence type="ECO:0000259" key="7">
    <source>
        <dbReference type="Pfam" id="PF02781"/>
    </source>
</evidence>